<dbReference type="Pfam" id="PF23042">
    <property type="entry name" value="KOW1_SPT5"/>
    <property type="match status" value="1"/>
</dbReference>
<dbReference type="InterPro" id="IPR039385">
    <property type="entry name" value="NGN_Euk"/>
</dbReference>
<keyword evidence="2" id="KW-0539">Nucleus</keyword>
<evidence type="ECO:0000256" key="2">
    <source>
        <dbReference type="ARBA" id="ARBA00023242"/>
    </source>
</evidence>
<dbReference type="GO" id="GO:0006357">
    <property type="term" value="P:regulation of transcription by RNA polymerase II"/>
    <property type="evidence" value="ECO:0007669"/>
    <property type="project" value="InterPro"/>
</dbReference>
<keyword evidence="5" id="KW-1185">Reference proteome</keyword>
<dbReference type="Pfam" id="PF03439">
    <property type="entry name" value="Spt5-NGN"/>
    <property type="match status" value="1"/>
</dbReference>
<reference evidence="4" key="1">
    <citation type="submission" date="2020-02" db="EMBL/GenBank/DDBJ databases">
        <authorList>
            <person name="Scholz U."/>
            <person name="Mascher M."/>
            <person name="Fiebig A."/>
        </authorList>
    </citation>
    <scope>NUCLEOTIDE SEQUENCE</scope>
</reference>
<protein>
    <recommendedName>
        <fullName evidence="3">KOW domain-containing protein</fullName>
    </recommendedName>
</protein>
<comment type="subcellular location">
    <subcellularLocation>
        <location evidence="1">Nucleus</location>
    </subcellularLocation>
</comment>
<organism evidence="4 5">
    <name type="scientific">Spirodela intermedia</name>
    <name type="common">Intermediate duckweed</name>
    <dbReference type="NCBI Taxonomy" id="51605"/>
    <lineage>
        <taxon>Eukaryota</taxon>
        <taxon>Viridiplantae</taxon>
        <taxon>Streptophyta</taxon>
        <taxon>Embryophyta</taxon>
        <taxon>Tracheophyta</taxon>
        <taxon>Spermatophyta</taxon>
        <taxon>Magnoliopsida</taxon>
        <taxon>Liliopsida</taxon>
        <taxon>Araceae</taxon>
        <taxon>Lemnoideae</taxon>
        <taxon>Spirodela</taxon>
    </lineage>
</organism>
<evidence type="ECO:0000259" key="3">
    <source>
        <dbReference type="SMART" id="SM00739"/>
    </source>
</evidence>
<sequence length="604" mass="68513">MAAKGKGKRKGKQLSRCPLSGICLTSWFPCMQCSEHLHYDGKQLHGLSGVGYLFEEFCFDIRPNAERTIDVIFSGKNAAKGRKSNAPFFLKEKELSGSELEEFVEERYGRGSDHVLYDEDDKEYELRKSLLHCPDDPAVWRVRCKVGHERQSVFCLIQKFVSLHSLGSKLPVVSVFFLEHIKGYVYIEADKQHDITETQMFLRETLLSGQLPLVTFCNFLSQACKGFSNMYTSKMDLVPRNEVPGLLSIQNMPSEIAGGTWVRLKHGNYKGDLAQVVAVDGVRKRATVKLVPRIDLRGLAKKFVGDGSGIPTKQAAISAPRLINSHELEIFRPHIKIRRDSETGELFEILDGLMLKDGYLYKKVSFFSLSYFGVQPSKTELLRFEPVKNDEPQGMEWISHFSNGREKKKIETFNNSLEKGNAYQQYDLVLFGQKDFGVIISMESDSFQILKGDVERSVLINVQRKDIKNSCINKMFAASDCNMKTICINDTVKITEGLQKGRLGIIKHIYKGTLFIYDKDNQENNGYFCAKSELCEVIKETCSRNMSCSSDNLGTRANVEYTVPQTPAKCSQRKDFDGSCMSPQMQLEETNEVIKTNHLELDRP</sequence>
<dbReference type="InterPro" id="IPR041973">
    <property type="entry name" value="KOW_Spt5_1"/>
</dbReference>
<feature type="domain" description="KOW" evidence="3">
    <location>
        <begin position="255"/>
        <end position="282"/>
    </location>
</feature>
<dbReference type="GO" id="GO:0006368">
    <property type="term" value="P:transcription elongation by RNA polymerase II"/>
    <property type="evidence" value="ECO:0007669"/>
    <property type="project" value="TreeGrafter"/>
</dbReference>
<name>A0A7I8JWG4_SPIIN</name>
<dbReference type="Pfam" id="PF23291">
    <property type="entry name" value="KOW4_SPT5"/>
    <property type="match status" value="1"/>
</dbReference>
<dbReference type="PANTHER" id="PTHR11125:SF8">
    <property type="entry name" value="PROTEIN RNA-DIRECTED DNA METHYLATION 3"/>
    <property type="match status" value="1"/>
</dbReference>
<dbReference type="AlphaFoldDB" id="A0A7I8JWG4"/>
<dbReference type="Gene3D" id="3.30.70.940">
    <property type="entry name" value="NusG, N-terminal domain"/>
    <property type="match status" value="1"/>
</dbReference>
<dbReference type="InterPro" id="IPR036735">
    <property type="entry name" value="NGN_dom_sf"/>
</dbReference>
<dbReference type="InterPro" id="IPR005824">
    <property type="entry name" value="KOW"/>
</dbReference>
<dbReference type="EMBL" id="LR746264">
    <property type="protein sequence ID" value="CAA7388097.1"/>
    <property type="molecule type" value="Genomic_DNA"/>
</dbReference>
<dbReference type="PANTHER" id="PTHR11125">
    <property type="entry name" value="SUPPRESSOR OF TY 5"/>
    <property type="match status" value="1"/>
</dbReference>
<dbReference type="InterPro" id="IPR057936">
    <property type="entry name" value="KOWx_Spt5"/>
</dbReference>
<evidence type="ECO:0000313" key="4">
    <source>
        <dbReference type="EMBL" id="CAA7388097.1"/>
    </source>
</evidence>
<gene>
    <name evidence="4" type="ORF">SI8410_01000399</name>
</gene>
<proteinExistence type="predicted"/>
<accession>A0A7I8JWG4</accession>
<dbReference type="GO" id="GO:0032044">
    <property type="term" value="C:DSIF complex"/>
    <property type="evidence" value="ECO:0007669"/>
    <property type="project" value="TreeGrafter"/>
</dbReference>
<dbReference type="Proteomes" id="UP000663760">
    <property type="component" value="Chromosome 1"/>
</dbReference>
<dbReference type="GO" id="GO:0032784">
    <property type="term" value="P:regulation of DNA-templated transcription elongation"/>
    <property type="evidence" value="ECO:0007669"/>
    <property type="project" value="InterPro"/>
</dbReference>
<dbReference type="InterPro" id="IPR039659">
    <property type="entry name" value="SPT5"/>
</dbReference>
<dbReference type="OrthoDB" id="28901at2759"/>
<dbReference type="Gene3D" id="2.30.30.30">
    <property type="match status" value="1"/>
</dbReference>
<dbReference type="CDD" id="cd09888">
    <property type="entry name" value="NGN_Euk"/>
    <property type="match status" value="1"/>
</dbReference>
<dbReference type="InterPro" id="IPR041977">
    <property type="entry name" value="KOW_Spt5_4"/>
</dbReference>
<evidence type="ECO:0000256" key="1">
    <source>
        <dbReference type="ARBA" id="ARBA00004123"/>
    </source>
</evidence>
<dbReference type="InterPro" id="IPR005100">
    <property type="entry name" value="NGN-domain"/>
</dbReference>
<dbReference type="SMART" id="SM00739">
    <property type="entry name" value="KOW"/>
    <property type="match status" value="2"/>
</dbReference>
<dbReference type="CDD" id="cd06084">
    <property type="entry name" value="KOW_Spt5_4"/>
    <property type="match status" value="1"/>
</dbReference>
<dbReference type="Pfam" id="PF23037">
    <property type="entry name" value="KOWx_SPT5"/>
    <property type="match status" value="1"/>
</dbReference>
<feature type="domain" description="KOW" evidence="3">
    <location>
        <begin position="485"/>
        <end position="512"/>
    </location>
</feature>
<evidence type="ECO:0000313" key="5">
    <source>
        <dbReference type="Proteomes" id="UP000663760"/>
    </source>
</evidence>
<dbReference type="CDD" id="cd06081">
    <property type="entry name" value="KOW_Spt5_1"/>
    <property type="match status" value="1"/>
</dbReference>
<dbReference type="GO" id="GO:0003729">
    <property type="term" value="F:mRNA binding"/>
    <property type="evidence" value="ECO:0007669"/>
    <property type="project" value="TreeGrafter"/>
</dbReference>
<dbReference type="InterPro" id="IPR014722">
    <property type="entry name" value="Rib_uL2_dom2"/>
</dbReference>